<dbReference type="Proteomes" id="UP000323856">
    <property type="component" value="Unassembled WGS sequence"/>
</dbReference>
<gene>
    <name evidence="6" type="ORF">FQ154_13445</name>
</gene>
<dbReference type="InterPro" id="IPR009057">
    <property type="entry name" value="Homeodomain-like_sf"/>
</dbReference>
<keyword evidence="3" id="KW-0804">Transcription</keyword>
<evidence type="ECO:0000313" key="6">
    <source>
        <dbReference type="EMBL" id="KAA0975798.1"/>
    </source>
</evidence>
<organism evidence="6 7">
    <name type="scientific">Paeniglutamicibacter gangotriensis</name>
    <dbReference type="NCBI Taxonomy" id="254787"/>
    <lineage>
        <taxon>Bacteria</taxon>
        <taxon>Bacillati</taxon>
        <taxon>Actinomycetota</taxon>
        <taxon>Actinomycetes</taxon>
        <taxon>Micrococcales</taxon>
        <taxon>Micrococcaceae</taxon>
        <taxon>Paeniglutamicibacter</taxon>
    </lineage>
</organism>
<accession>A0A5B0EAR2</accession>
<evidence type="ECO:0000256" key="1">
    <source>
        <dbReference type="ARBA" id="ARBA00023015"/>
    </source>
</evidence>
<dbReference type="PANTHER" id="PTHR47506:SF1">
    <property type="entry name" value="HTH-TYPE TRANSCRIPTIONAL REGULATOR YJDC"/>
    <property type="match status" value="1"/>
</dbReference>
<evidence type="ECO:0000256" key="2">
    <source>
        <dbReference type="ARBA" id="ARBA00023125"/>
    </source>
</evidence>
<dbReference type="OrthoDB" id="116659at2"/>
<dbReference type="PANTHER" id="PTHR47506">
    <property type="entry name" value="TRANSCRIPTIONAL REGULATORY PROTEIN"/>
    <property type="match status" value="1"/>
</dbReference>
<dbReference type="SUPFAM" id="SSF46689">
    <property type="entry name" value="Homeodomain-like"/>
    <property type="match status" value="1"/>
</dbReference>
<dbReference type="PROSITE" id="PS50977">
    <property type="entry name" value="HTH_TETR_2"/>
    <property type="match status" value="1"/>
</dbReference>
<keyword evidence="1" id="KW-0805">Transcription regulation</keyword>
<feature type="domain" description="HTH tetR-type" evidence="5">
    <location>
        <begin position="18"/>
        <end position="78"/>
    </location>
</feature>
<dbReference type="EMBL" id="VOBL01000014">
    <property type="protein sequence ID" value="KAA0975798.1"/>
    <property type="molecule type" value="Genomic_DNA"/>
</dbReference>
<sequence>MSQGPHQTPQRPSGRPVSIDPEVVARRALELFAARGYDAVSMGEIAVETGIARKSLYRYFESKPALVWGGLLDAVDVSGPMLQTAALDNSAILEGLMAASAAVVASLPDLEVTRGRLRLIANHPELMAHAPSMLESQRRRVHEYFLASGMEAERARYLSIAHASVSFAAWLRWSRGDQPSPLPFLRGALEVLRF</sequence>
<dbReference type="Pfam" id="PF00440">
    <property type="entry name" value="TetR_N"/>
    <property type="match status" value="1"/>
</dbReference>
<proteinExistence type="predicted"/>
<dbReference type="AlphaFoldDB" id="A0A5B0EAR2"/>
<feature type="DNA-binding region" description="H-T-H motif" evidence="4">
    <location>
        <begin position="41"/>
        <end position="60"/>
    </location>
</feature>
<dbReference type="RefSeq" id="WP_149620115.1">
    <property type="nucleotide sequence ID" value="NZ_VOBL01000014.1"/>
</dbReference>
<dbReference type="InterPro" id="IPR001647">
    <property type="entry name" value="HTH_TetR"/>
</dbReference>
<evidence type="ECO:0000313" key="7">
    <source>
        <dbReference type="Proteomes" id="UP000323856"/>
    </source>
</evidence>
<dbReference type="Gene3D" id="1.10.357.10">
    <property type="entry name" value="Tetracycline Repressor, domain 2"/>
    <property type="match status" value="1"/>
</dbReference>
<evidence type="ECO:0000256" key="4">
    <source>
        <dbReference type="PROSITE-ProRule" id="PRU00335"/>
    </source>
</evidence>
<evidence type="ECO:0000256" key="3">
    <source>
        <dbReference type="ARBA" id="ARBA00023163"/>
    </source>
</evidence>
<name>A0A5B0EAR2_9MICC</name>
<protein>
    <submittedName>
        <fullName evidence="6">TetR family transcriptional regulator</fullName>
    </submittedName>
</protein>
<comment type="caution">
    <text evidence="6">The sequence shown here is derived from an EMBL/GenBank/DDBJ whole genome shotgun (WGS) entry which is preliminary data.</text>
</comment>
<keyword evidence="2 4" id="KW-0238">DNA-binding</keyword>
<dbReference type="GO" id="GO:0003677">
    <property type="term" value="F:DNA binding"/>
    <property type="evidence" value="ECO:0007669"/>
    <property type="project" value="UniProtKB-UniRule"/>
</dbReference>
<reference evidence="6 7" key="1">
    <citation type="submission" date="2019-07" db="EMBL/GenBank/DDBJ databases">
        <title>Analysis of the biochemical properties, biological activity and biotechnological potential of siderophores and biosurfactants produced by Antarctic psychrotolerant bacteria.</title>
        <authorList>
            <person name="Styczynski M."/>
            <person name="Krucon T."/>
            <person name="Decewicz P."/>
            <person name="Dziewit L."/>
        </authorList>
    </citation>
    <scope>NUCLEOTIDE SEQUENCE [LARGE SCALE GENOMIC DNA]</scope>
    <source>
        <strain evidence="6 7">ANT_H27</strain>
    </source>
</reference>
<dbReference type="PRINTS" id="PR00455">
    <property type="entry name" value="HTHTETR"/>
</dbReference>
<evidence type="ECO:0000259" key="5">
    <source>
        <dbReference type="PROSITE" id="PS50977"/>
    </source>
</evidence>